<dbReference type="Pfam" id="PF00335">
    <property type="entry name" value="Tetraspanin"/>
    <property type="match status" value="1"/>
</dbReference>
<proteinExistence type="predicted"/>
<dbReference type="GeneID" id="28981076"/>
<protein>
    <recommendedName>
        <fullName evidence="9">Tetraspanin Tsp2</fullName>
    </recommendedName>
</protein>
<feature type="transmembrane region" description="Helical" evidence="6">
    <location>
        <begin position="231"/>
        <end position="255"/>
    </location>
</feature>
<accession>A0A0J1AZ52</accession>
<reference evidence="7 8" key="1">
    <citation type="submission" date="2015-03" db="EMBL/GenBank/DDBJ databases">
        <title>Genomics and transcriptomics of the oil-accumulating basidiomycete yeast T. oleaginosus allow insights into substrate utilization and the diverse evolutionary trajectories of mating systems in fungi.</title>
        <authorList>
            <consortium name="DOE Joint Genome Institute"/>
            <person name="Kourist R."/>
            <person name="Kracht O."/>
            <person name="Bracharz F."/>
            <person name="Lipzen A."/>
            <person name="Nolan M."/>
            <person name="Ohm R."/>
            <person name="Grigoriev I."/>
            <person name="Sun S."/>
            <person name="Heitman J."/>
            <person name="Bruck T."/>
            <person name="Nowrousian M."/>
        </authorList>
    </citation>
    <scope>NUCLEOTIDE SEQUENCE [LARGE SCALE GENOMIC DNA]</scope>
    <source>
        <strain evidence="7 8">IBC0246</strain>
    </source>
</reference>
<feature type="transmembrane region" description="Helical" evidence="6">
    <location>
        <begin position="261"/>
        <end position="283"/>
    </location>
</feature>
<evidence type="ECO:0000256" key="2">
    <source>
        <dbReference type="ARBA" id="ARBA00022692"/>
    </source>
</evidence>
<dbReference type="STRING" id="879819.A0A0J1AZ52"/>
<evidence type="ECO:0000256" key="6">
    <source>
        <dbReference type="SAM" id="Phobius"/>
    </source>
</evidence>
<evidence type="ECO:0000313" key="7">
    <source>
        <dbReference type="EMBL" id="KLT40614.1"/>
    </source>
</evidence>
<dbReference type="OrthoDB" id="2156690at2759"/>
<evidence type="ECO:0000256" key="1">
    <source>
        <dbReference type="ARBA" id="ARBA00004141"/>
    </source>
</evidence>
<feature type="compositionally biased region" description="Polar residues" evidence="5">
    <location>
        <begin position="509"/>
        <end position="535"/>
    </location>
</feature>
<keyword evidence="8" id="KW-1185">Reference proteome</keyword>
<feature type="region of interest" description="Disordered" evidence="5">
    <location>
        <begin position="428"/>
        <end position="535"/>
    </location>
</feature>
<dbReference type="InterPro" id="IPR018499">
    <property type="entry name" value="Tetraspanin/Peripherin"/>
</dbReference>
<gene>
    <name evidence="7" type="ORF">CC85DRAFT_249195</name>
</gene>
<evidence type="ECO:0008006" key="9">
    <source>
        <dbReference type="Google" id="ProtNLM"/>
    </source>
</evidence>
<dbReference type="EMBL" id="KQ087232">
    <property type="protein sequence ID" value="KLT40614.1"/>
    <property type="molecule type" value="Genomic_DNA"/>
</dbReference>
<feature type="compositionally biased region" description="Low complexity" evidence="5">
    <location>
        <begin position="437"/>
        <end position="463"/>
    </location>
</feature>
<dbReference type="GO" id="GO:0016020">
    <property type="term" value="C:membrane"/>
    <property type="evidence" value="ECO:0007669"/>
    <property type="project" value="UniProtKB-SubCell"/>
</dbReference>
<name>A0A0J1AZ52_9TREE</name>
<organism evidence="7 8">
    <name type="scientific">Cutaneotrichosporon oleaginosum</name>
    <dbReference type="NCBI Taxonomy" id="879819"/>
    <lineage>
        <taxon>Eukaryota</taxon>
        <taxon>Fungi</taxon>
        <taxon>Dikarya</taxon>
        <taxon>Basidiomycota</taxon>
        <taxon>Agaricomycotina</taxon>
        <taxon>Tremellomycetes</taxon>
        <taxon>Trichosporonales</taxon>
        <taxon>Trichosporonaceae</taxon>
        <taxon>Cutaneotrichosporon</taxon>
    </lineage>
</organism>
<evidence type="ECO:0000256" key="5">
    <source>
        <dbReference type="SAM" id="MobiDB-lite"/>
    </source>
</evidence>
<dbReference type="Proteomes" id="UP000053611">
    <property type="component" value="Unassembled WGS sequence"/>
</dbReference>
<feature type="compositionally biased region" description="Polar residues" evidence="5">
    <location>
        <begin position="79"/>
        <end position="93"/>
    </location>
</feature>
<feature type="transmembrane region" description="Helical" evidence="6">
    <location>
        <begin position="356"/>
        <end position="376"/>
    </location>
</feature>
<feature type="transmembrane region" description="Helical" evidence="6">
    <location>
        <begin position="190"/>
        <end position="219"/>
    </location>
</feature>
<keyword evidence="3 6" id="KW-1133">Transmembrane helix</keyword>
<evidence type="ECO:0000256" key="3">
    <source>
        <dbReference type="ARBA" id="ARBA00022989"/>
    </source>
</evidence>
<evidence type="ECO:0000313" key="8">
    <source>
        <dbReference type="Proteomes" id="UP000053611"/>
    </source>
</evidence>
<keyword evidence="2 6" id="KW-0812">Transmembrane</keyword>
<comment type="subcellular location">
    <subcellularLocation>
        <location evidence="1">Membrane</location>
        <topology evidence="1">Multi-pass membrane protein</topology>
    </subcellularLocation>
</comment>
<keyword evidence="4 6" id="KW-0472">Membrane</keyword>
<feature type="region of interest" description="Disordered" evidence="5">
    <location>
        <begin position="1"/>
        <end position="56"/>
    </location>
</feature>
<dbReference type="RefSeq" id="XP_018277105.1">
    <property type="nucleotide sequence ID" value="XM_018420473.1"/>
</dbReference>
<evidence type="ECO:0000256" key="4">
    <source>
        <dbReference type="ARBA" id="ARBA00023136"/>
    </source>
</evidence>
<feature type="compositionally biased region" description="Polar residues" evidence="5">
    <location>
        <begin position="35"/>
        <end position="48"/>
    </location>
</feature>
<dbReference type="AlphaFoldDB" id="A0A0J1AZ52"/>
<feature type="compositionally biased region" description="Polar residues" evidence="5">
    <location>
        <begin position="464"/>
        <end position="474"/>
    </location>
</feature>
<feature type="region of interest" description="Disordered" evidence="5">
    <location>
        <begin position="70"/>
        <end position="94"/>
    </location>
</feature>
<sequence>MPSRSKLADLASRARPGRQHRERDSGADQDAYYAQQRSPSPGSSNDHFSGSYDHSRPMQEVQYQDDLLVPPNLPFSEVTGGQYSDSGGSSRGMSYTDLAELRSRNKDSRPASLSLSINYVPTKFTKLHAPGEYPHRRAKQGGGRDAFAAGAARMGEPGLVDDDEGLVFQVGKGGLKAKHKPKLRWNRFKWILFGANCVLFLYGMAGLICSILVWINVFFRSDILRVGNRTELILSTIAGALIVFTSLLGFSGIFLNNRLFLAVYVLLLWVCLGFMVAPGYITYKRKTFNLEGKINQQWSRNLGIIGRLRIQDALKCCGYFSPAIEATISPLCYPRSVEDGCKNRYLKLERVILRTWYTVSFALVPAHILIILAGLLCSNHVTYRFGKGLTPKRYRLDMDSMAVIMNDYATQIAAQYGPEVANEAVARSSLHLDSRPGSRAGSRAGSRRGSLSSSAHGHNGGSNYRSPSRTQNYTSPFDDGRPGGSGRSDQTHYTDIDDDSQGGHGYGSNQGHTYSGPQSQGYTPAQVSSQQGWAQ</sequence>